<dbReference type="GO" id="GO:0008408">
    <property type="term" value="F:3'-5' exonuclease activity"/>
    <property type="evidence" value="ECO:0007669"/>
    <property type="project" value="TreeGrafter"/>
</dbReference>
<dbReference type="InterPro" id="IPR036397">
    <property type="entry name" value="RNaseH_sf"/>
</dbReference>
<dbReference type="Pfam" id="PF20700">
    <property type="entry name" value="Mutator"/>
    <property type="match status" value="2"/>
</dbReference>
<dbReference type="PANTHER" id="PTHR30231:SF4">
    <property type="entry name" value="PROTEIN NEN2"/>
    <property type="match status" value="1"/>
</dbReference>
<dbReference type="InterPro" id="IPR012337">
    <property type="entry name" value="RNaseH-like_sf"/>
</dbReference>
<dbReference type="GO" id="GO:0003676">
    <property type="term" value="F:nucleic acid binding"/>
    <property type="evidence" value="ECO:0007669"/>
    <property type="project" value="InterPro"/>
</dbReference>
<dbReference type="Proteomes" id="UP000639338">
    <property type="component" value="Unassembled WGS sequence"/>
</dbReference>
<keyword evidence="3" id="KW-0269">Exonuclease</keyword>
<dbReference type="Pfam" id="PF25244">
    <property type="entry name" value="PML_C"/>
    <property type="match status" value="1"/>
</dbReference>
<dbReference type="PANTHER" id="PTHR30231">
    <property type="entry name" value="DNA POLYMERASE III SUBUNIT EPSILON"/>
    <property type="match status" value="1"/>
</dbReference>
<keyword evidence="1" id="KW-0540">Nuclease</keyword>
<dbReference type="EMBL" id="JACMRX010000001">
    <property type="protein sequence ID" value="KAF7998485.1"/>
    <property type="molecule type" value="Genomic_DNA"/>
</dbReference>
<evidence type="ECO:0000256" key="1">
    <source>
        <dbReference type="ARBA" id="ARBA00022722"/>
    </source>
</evidence>
<evidence type="ECO:0000256" key="2">
    <source>
        <dbReference type="ARBA" id="ARBA00022801"/>
    </source>
</evidence>
<keyword evidence="2" id="KW-0378">Hydrolase</keyword>
<evidence type="ECO:0000256" key="3">
    <source>
        <dbReference type="ARBA" id="ARBA00022839"/>
    </source>
</evidence>
<dbReference type="SMART" id="SM00479">
    <property type="entry name" value="EXOIII"/>
    <property type="match status" value="1"/>
</dbReference>
<organism evidence="6 7">
    <name type="scientific">Aphidius gifuensis</name>
    <name type="common">Parasitoid wasp</name>
    <dbReference type="NCBI Taxonomy" id="684658"/>
    <lineage>
        <taxon>Eukaryota</taxon>
        <taxon>Metazoa</taxon>
        <taxon>Ecdysozoa</taxon>
        <taxon>Arthropoda</taxon>
        <taxon>Hexapoda</taxon>
        <taxon>Insecta</taxon>
        <taxon>Pterygota</taxon>
        <taxon>Neoptera</taxon>
        <taxon>Endopterygota</taxon>
        <taxon>Hymenoptera</taxon>
        <taxon>Apocrita</taxon>
        <taxon>Ichneumonoidea</taxon>
        <taxon>Braconidae</taxon>
        <taxon>Aphidiinae</taxon>
        <taxon>Aphidius</taxon>
    </lineage>
</organism>
<dbReference type="OrthoDB" id="7692185at2759"/>
<gene>
    <name evidence="6" type="ORF">HCN44_010893</name>
</gene>
<evidence type="ECO:0000259" key="5">
    <source>
        <dbReference type="SMART" id="SM00479"/>
    </source>
</evidence>
<name>A0A834Y5E3_APHGI</name>
<sequence>MRKKRYSKLLSNNINKIKKEVIEVSNEDTPTVVKGRRIVDFNELVKNLKCDKCNERLLLHNVVDEKTSALHSCWYIKCEQCDTLTEVHIGKRQTTDNGTFTENNTRAVLGVIHSGAGLASLNKLLACVDMPTMSNYVYKKYENEIGPILEKAAKESCAKAAKEERQLTIECIEDLCWKLPSEILDEIYPELKRLYSSVDDDDDEPIPITLVKAFDDAVGNIVNIIVSYDMGWSKRGNGKSYDSLNGYGTIIGYLSNKILDFGTRNRKCKMCDNGHKPESHMCRKNYQGSAKSMEADLAASLVNESDILTQAGVSVRVLVGDDDSSAISAIIQGSTHKIFKLSCRVHLSKNFVKNLYKLKQCHSQLGNKGVIAHLKKCFSYALAQNAGNSENIRASILNILDHVYDNHDNCGDWCKKELKKHTIKLTNETLRSALYDVLLKYANNSTKFSVAATSQLNEMFNSIVAHKMPKISCYSLSASADYRVASAVLNFNDGEQHLMEIEKKLGLEPGTYTKKFAILLDSIKEQKKILISSKVAKRRRIELKQKRENLRKKNEKSEGIEYQQNCGIEIDQDDTNASTSNTVIPDIQFDVDSLSFPDVSANCKIVYFDLETSGFLKTADILQIAATCNDISFSVYINPTQPIHQKASDATGLRNIRGELYYNNIKVNSIPLHDALLAFHQYLFTHCNPCILVAHNASFDSSHLLSAIKNCSMLDNFNFVAGYTDSLTILRRKMPERKGEGKFKLSVLAKDLLNINSNDNFHEAMYDVTILKKIVDLMLTTDDILSNSQCFFEPFFYNNLDSLKSVISTMMIKRLSKKGVSLNKLKKIFLENGAEGLSQILSTTIKHKKTSHKVIDYFKNTNV</sequence>
<evidence type="ECO:0000313" key="7">
    <source>
        <dbReference type="Proteomes" id="UP000639338"/>
    </source>
</evidence>
<evidence type="ECO:0000313" key="6">
    <source>
        <dbReference type="EMBL" id="KAF7998485.1"/>
    </source>
</evidence>
<reference evidence="6 7" key="1">
    <citation type="submission" date="2020-08" db="EMBL/GenBank/DDBJ databases">
        <title>Aphidius gifuensis genome sequencing and assembly.</title>
        <authorList>
            <person name="Du Z."/>
        </authorList>
    </citation>
    <scope>NUCLEOTIDE SEQUENCE [LARGE SCALE GENOMIC DNA]</scope>
    <source>
        <strain evidence="6">YNYX2018</strain>
        <tissue evidence="6">Adults</tissue>
    </source>
</reference>
<dbReference type="SUPFAM" id="SSF53098">
    <property type="entry name" value="Ribonuclease H-like"/>
    <property type="match status" value="1"/>
</dbReference>
<dbReference type="InterPro" id="IPR057617">
    <property type="entry name" value="PML_C"/>
</dbReference>
<feature type="domain" description="Exonuclease" evidence="5">
    <location>
        <begin position="604"/>
        <end position="784"/>
    </location>
</feature>
<dbReference type="AlphaFoldDB" id="A0A834Y5E3"/>
<comment type="caution">
    <text evidence="6">The sequence shown here is derived from an EMBL/GenBank/DDBJ whole genome shotgun (WGS) entry which is preliminary data.</text>
</comment>
<dbReference type="InterPro" id="IPR013520">
    <property type="entry name" value="Ribonucl_H"/>
</dbReference>
<evidence type="ECO:0000256" key="4">
    <source>
        <dbReference type="SAM" id="Coils"/>
    </source>
</evidence>
<protein>
    <recommendedName>
        <fullName evidence="5">Exonuclease domain-containing protein</fullName>
    </recommendedName>
</protein>
<feature type="coiled-coil region" evidence="4">
    <location>
        <begin position="533"/>
        <end position="560"/>
    </location>
</feature>
<dbReference type="Gene3D" id="3.30.420.10">
    <property type="entry name" value="Ribonuclease H-like superfamily/Ribonuclease H"/>
    <property type="match status" value="1"/>
</dbReference>
<keyword evidence="7" id="KW-1185">Reference proteome</keyword>
<dbReference type="Pfam" id="PF00929">
    <property type="entry name" value="RNase_T"/>
    <property type="match status" value="1"/>
</dbReference>
<proteinExistence type="predicted"/>
<accession>A0A834Y5E3</accession>
<keyword evidence="4" id="KW-0175">Coiled coil</keyword>
<dbReference type="InterPro" id="IPR049012">
    <property type="entry name" value="Mutator_transp_dom"/>
</dbReference>
<dbReference type="CDD" id="cd06127">
    <property type="entry name" value="DEDDh"/>
    <property type="match status" value="1"/>
</dbReference>